<evidence type="ECO:0000313" key="2">
    <source>
        <dbReference type="EMBL" id="WOB24741.1"/>
    </source>
</evidence>
<reference evidence="2 3" key="1">
    <citation type="submission" date="2022-08" db="EMBL/GenBank/DDBJ databases">
        <title>Whole genome sequencing-based tracing of a 2022 introduction and outbreak of Xanthomonas hortorum pv. pelargonii.</title>
        <authorList>
            <person name="Iruegas-Bocardo F."/>
            <person name="Weisberg A.K."/>
            <person name="Riutta E.R."/>
            <person name="Kilday K."/>
            <person name="Bonkowski J.C."/>
            <person name="Creswell T."/>
            <person name="Daughtrey M.L."/>
            <person name="Rane K."/>
            <person name="Grunwald N.J."/>
            <person name="Chang J.H."/>
            <person name="Putnam M.L."/>
        </authorList>
    </citation>
    <scope>NUCLEOTIDE SEQUENCE [LARGE SCALE GENOMIC DNA]</scope>
    <source>
        <strain evidence="2 3">22-325</strain>
    </source>
</reference>
<keyword evidence="1" id="KW-1133">Transmembrane helix</keyword>
<dbReference type="Proteomes" id="UP001304534">
    <property type="component" value="Chromosome"/>
</dbReference>
<protein>
    <submittedName>
        <fullName evidence="2">Uncharacterized protein</fullName>
    </submittedName>
</protein>
<evidence type="ECO:0000256" key="1">
    <source>
        <dbReference type="SAM" id="Phobius"/>
    </source>
</evidence>
<dbReference type="GeneID" id="95584833"/>
<evidence type="ECO:0000313" key="3">
    <source>
        <dbReference type="Proteomes" id="UP001304534"/>
    </source>
</evidence>
<name>A0ABZ0D8M7_9XANT</name>
<dbReference type="EMBL" id="CP103840">
    <property type="protein sequence ID" value="WOB24741.1"/>
    <property type="molecule type" value="Genomic_DNA"/>
</dbReference>
<feature type="transmembrane region" description="Helical" evidence="1">
    <location>
        <begin position="44"/>
        <end position="65"/>
    </location>
</feature>
<keyword evidence="1" id="KW-0812">Transmembrane</keyword>
<gene>
    <name evidence="2" type="ORF">NYR99_13125</name>
</gene>
<keyword evidence="3" id="KW-1185">Reference proteome</keyword>
<sequence length="71" mass="8284">MDKWKGTGQFHPDVAWKKIQQADADRELERKTPLKWWEPLFFTVWGWVTILGVLGAAAFLLLWLLSAPFAR</sequence>
<keyword evidence="1" id="KW-0472">Membrane</keyword>
<proteinExistence type="predicted"/>
<accession>A0ABZ0D8M7</accession>
<dbReference type="RefSeq" id="WP_316686233.1">
    <property type="nucleotide sequence ID" value="NZ_CP103837.1"/>
</dbReference>
<organism evidence="2 3">
    <name type="scientific">Xanthomonas dyei</name>
    <dbReference type="NCBI Taxonomy" id="743699"/>
    <lineage>
        <taxon>Bacteria</taxon>
        <taxon>Pseudomonadati</taxon>
        <taxon>Pseudomonadota</taxon>
        <taxon>Gammaproteobacteria</taxon>
        <taxon>Lysobacterales</taxon>
        <taxon>Lysobacteraceae</taxon>
        <taxon>Xanthomonas</taxon>
    </lineage>
</organism>